<dbReference type="InterPro" id="IPR036291">
    <property type="entry name" value="NAD(P)-bd_dom_sf"/>
</dbReference>
<dbReference type="EC" id="1.1.1.100" evidence="3"/>
<dbReference type="PRINTS" id="PR00081">
    <property type="entry name" value="GDHRDH"/>
</dbReference>
<dbReference type="PANTHER" id="PTHR42760">
    <property type="entry name" value="SHORT-CHAIN DEHYDROGENASES/REDUCTASES FAMILY MEMBER"/>
    <property type="match status" value="1"/>
</dbReference>
<evidence type="ECO:0000313" key="3">
    <source>
        <dbReference type="EMBL" id="QDU56816.1"/>
    </source>
</evidence>
<dbReference type="PANTHER" id="PTHR42760:SF133">
    <property type="entry name" value="3-OXOACYL-[ACYL-CARRIER-PROTEIN] REDUCTASE"/>
    <property type="match status" value="1"/>
</dbReference>
<gene>
    <name evidence="3" type="primary">fabG_8</name>
    <name evidence="3" type="ORF">Pan181_30280</name>
</gene>
<dbReference type="RefSeq" id="WP_197528359.1">
    <property type="nucleotide sequence ID" value="NZ_CP036278.1"/>
</dbReference>
<dbReference type="KEGG" id="amuc:Pan181_30280"/>
<keyword evidence="4" id="KW-1185">Reference proteome</keyword>
<proteinExistence type="inferred from homology"/>
<name>A0A518AQ26_9BACT</name>
<dbReference type="AlphaFoldDB" id="A0A518AQ26"/>
<dbReference type="Proteomes" id="UP000315750">
    <property type="component" value="Chromosome"/>
</dbReference>
<keyword evidence="2 3" id="KW-0560">Oxidoreductase</keyword>
<evidence type="ECO:0000256" key="2">
    <source>
        <dbReference type="ARBA" id="ARBA00023002"/>
    </source>
</evidence>
<protein>
    <submittedName>
        <fullName evidence="3">3-oxoacyl-[acyl-carrier-protein] reductase FabG</fullName>
        <ecNumber evidence="3">1.1.1.100</ecNumber>
    </submittedName>
</protein>
<evidence type="ECO:0000256" key="1">
    <source>
        <dbReference type="ARBA" id="ARBA00006484"/>
    </source>
</evidence>
<reference evidence="3 4" key="1">
    <citation type="submission" date="2019-02" db="EMBL/GenBank/DDBJ databases">
        <title>Deep-cultivation of Planctomycetes and their phenomic and genomic characterization uncovers novel biology.</title>
        <authorList>
            <person name="Wiegand S."/>
            <person name="Jogler M."/>
            <person name="Boedeker C."/>
            <person name="Pinto D."/>
            <person name="Vollmers J."/>
            <person name="Rivas-Marin E."/>
            <person name="Kohn T."/>
            <person name="Peeters S.H."/>
            <person name="Heuer A."/>
            <person name="Rast P."/>
            <person name="Oberbeckmann S."/>
            <person name="Bunk B."/>
            <person name="Jeske O."/>
            <person name="Meyerdierks A."/>
            <person name="Storesund J.E."/>
            <person name="Kallscheuer N."/>
            <person name="Luecker S."/>
            <person name="Lage O.M."/>
            <person name="Pohl T."/>
            <person name="Merkel B.J."/>
            <person name="Hornburger P."/>
            <person name="Mueller R.-W."/>
            <person name="Bruemmer F."/>
            <person name="Labrenz M."/>
            <person name="Spormann A.M."/>
            <person name="Op den Camp H."/>
            <person name="Overmann J."/>
            <person name="Amann R."/>
            <person name="Jetten M.S.M."/>
            <person name="Mascher T."/>
            <person name="Medema M.H."/>
            <person name="Devos D.P."/>
            <person name="Kaster A.-K."/>
            <person name="Ovreas L."/>
            <person name="Rohde M."/>
            <person name="Galperin M.Y."/>
            <person name="Jogler C."/>
        </authorList>
    </citation>
    <scope>NUCLEOTIDE SEQUENCE [LARGE SCALE GENOMIC DNA]</scope>
    <source>
        <strain evidence="3 4">Pan181</strain>
    </source>
</reference>
<dbReference type="Pfam" id="PF13561">
    <property type="entry name" value="adh_short_C2"/>
    <property type="match status" value="1"/>
</dbReference>
<sequence length="411" mass="44800">MAAKEKPSNPYAELFDTLRKSASDGMRAQSKYLYDWSQFWPRNSEQRQGWLTPLLQMQHGWADAMVNLAKNQQELIDQQFDTAIRSFEAIWQRLPTQVGKPAPSVPTPAPAPAAVVPTNGTPASVDGILAEIPAYQTGGATNIAQRVAIVTGAASGIGAAVAHQLASRGARAVVLVDLSDKVNETAEAINKEVGREVADVMIGDTSDGEFRSRVFDEVSSRHGLVRICVPAAGITRDNLSVRLDKETGKASIYSIDDFRKVTEINLIAPIYWAMEMVARIAEDRRRRGLKRWEPDEPMEGAIVFLGSVSSQGNKGQISYAVAKAGLEGAGATLMKEAIYYGVRCGIIHPGFTDTPMARALGQEFLDKYVLPYTQLRRLIRPEEIADAVCFMISNSAVSGELWADAGWHPPA</sequence>
<dbReference type="EMBL" id="CP036278">
    <property type="protein sequence ID" value="QDU56816.1"/>
    <property type="molecule type" value="Genomic_DNA"/>
</dbReference>
<accession>A0A518AQ26</accession>
<comment type="similarity">
    <text evidence="1">Belongs to the short-chain dehydrogenases/reductases (SDR) family.</text>
</comment>
<dbReference type="GO" id="GO:0004316">
    <property type="term" value="F:3-oxoacyl-[acyl-carrier-protein] reductase (NADPH) activity"/>
    <property type="evidence" value="ECO:0007669"/>
    <property type="project" value="UniProtKB-EC"/>
</dbReference>
<dbReference type="InterPro" id="IPR002347">
    <property type="entry name" value="SDR_fam"/>
</dbReference>
<evidence type="ECO:0000313" key="4">
    <source>
        <dbReference type="Proteomes" id="UP000315750"/>
    </source>
</evidence>
<dbReference type="Gene3D" id="3.40.50.720">
    <property type="entry name" value="NAD(P)-binding Rossmann-like Domain"/>
    <property type="match status" value="1"/>
</dbReference>
<dbReference type="SUPFAM" id="SSF51735">
    <property type="entry name" value="NAD(P)-binding Rossmann-fold domains"/>
    <property type="match status" value="1"/>
</dbReference>
<organism evidence="3 4">
    <name type="scientific">Aeoliella mucimassa</name>
    <dbReference type="NCBI Taxonomy" id="2527972"/>
    <lineage>
        <taxon>Bacteria</taxon>
        <taxon>Pseudomonadati</taxon>
        <taxon>Planctomycetota</taxon>
        <taxon>Planctomycetia</taxon>
        <taxon>Pirellulales</taxon>
        <taxon>Lacipirellulaceae</taxon>
        <taxon>Aeoliella</taxon>
    </lineage>
</organism>